<dbReference type="PROSITE" id="PS00086">
    <property type="entry name" value="CYTOCHROME_P450"/>
    <property type="match status" value="1"/>
</dbReference>
<dbReference type="Gene3D" id="1.10.630.10">
    <property type="entry name" value="Cytochrome P450"/>
    <property type="match status" value="1"/>
</dbReference>
<keyword evidence="1" id="KW-0479">Metal-binding</keyword>
<dbReference type="InterPro" id="IPR036396">
    <property type="entry name" value="Cyt_P450_sf"/>
</dbReference>
<protein>
    <submittedName>
        <fullName evidence="3">Ddaefe8f-d57c-44c2-9cbc-9325a4e22d47</fullName>
    </submittedName>
</protein>
<dbReference type="GO" id="GO:0020037">
    <property type="term" value="F:heme binding"/>
    <property type="evidence" value="ECO:0007669"/>
    <property type="project" value="InterPro"/>
</dbReference>
<proteinExistence type="predicted"/>
<keyword evidence="2" id="KW-0408">Iron</keyword>
<evidence type="ECO:0000256" key="2">
    <source>
        <dbReference type="ARBA" id="ARBA00023004"/>
    </source>
</evidence>
<dbReference type="Proteomes" id="UP000289323">
    <property type="component" value="Unassembled WGS sequence"/>
</dbReference>
<dbReference type="GO" id="GO:0005506">
    <property type="term" value="F:iron ion binding"/>
    <property type="evidence" value="ECO:0007669"/>
    <property type="project" value="InterPro"/>
</dbReference>
<dbReference type="SUPFAM" id="SSF48264">
    <property type="entry name" value="Cytochrome P450"/>
    <property type="match status" value="1"/>
</dbReference>
<dbReference type="InterPro" id="IPR017972">
    <property type="entry name" value="Cyt_P450_CS"/>
</dbReference>
<evidence type="ECO:0000313" key="4">
    <source>
        <dbReference type="Proteomes" id="UP000289323"/>
    </source>
</evidence>
<sequence length="642" mass="71129">MLLLSAIAVCIAAIPLLYQKWRAWRLEQWVRQQLDVASFRYAGSTNLEDRLRLRAAENRRLRAAFGIENSLTTESRSTHQVFRSRASRLVDRKDRSWLALYNTAEAFIRRELATVAEKGQTSLPLAESVRCMVLAVVLRDSFNIDPAAVPRATLVTITEEINNQWLESKCHPDEVVPSERLNSAIASLSIRSPFKDEFTEKDQDALLTPAEVLSILMPQYETLWRVVLLTFVSAYHRQPAAYHDAVQRTADVPACLGDPAREGEALKLAKEGLRLFPSNKHLYRAASLPSATPSPPNLTTTTTPRTLAADISTLHRHPQIWSPSPLFLPNPFTHNEDDALAFRPSRFDAGALTPLQRRCYVPFSTGPHRCPAGGGTRFGERMVVLLVVALGRGLARRLHAEPLLRAVYASDQAMYPAALPYARLRAWVDAAPDLSISFFSKSRDAAAADTAAGVVIALPLRRTYWLALLDGRLKESEIDPGRMFPCARGEGCGEDEEQVKEEEVEVGLHVYHIERFGAGQGPAEPGAEGRRFSEVALEEVVRRTRGRRPRWKVVGLSALTATAAGRRTFQRLGFMPTGYKELFVMKRGGVASGDDAADAGGKLLEMVCQSPGDRREPDEVTGGRVITGVSEMNVKYIMPQGN</sequence>
<organism evidence="3 4">
    <name type="scientific">Thermothielavioides terrestris</name>
    <dbReference type="NCBI Taxonomy" id="2587410"/>
    <lineage>
        <taxon>Eukaryota</taxon>
        <taxon>Fungi</taxon>
        <taxon>Dikarya</taxon>
        <taxon>Ascomycota</taxon>
        <taxon>Pezizomycotina</taxon>
        <taxon>Sordariomycetes</taxon>
        <taxon>Sordariomycetidae</taxon>
        <taxon>Sordariales</taxon>
        <taxon>Chaetomiaceae</taxon>
        <taxon>Thermothielavioides</taxon>
    </lineage>
</organism>
<evidence type="ECO:0000256" key="1">
    <source>
        <dbReference type="ARBA" id="ARBA00022723"/>
    </source>
</evidence>
<accession>A0A3S4AL24</accession>
<dbReference type="GO" id="GO:0004497">
    <property type="term" value="F:monooxygenase activity"/>
    <property type="evidence" value="ECO:0007669"/>
    <property type="project" value="InterPro"/>
</dbReference>
<dbReference type="GO" id="GO:0016705">
    <property type="term" value="F:oxidoreductase activity, acting on paired donors, with incorporation or reduction of molecular oxygen"/>
    <property type="evidence" value="ECO:0007669"/>
    <property type="project" value="InterPro"/>
</dbReference>
<dbReference type="EMBL" id="OUUZ01000004">
    <property type="protein sequence ID" value="SPQ20347.1"/>
    <property type="molecule type" value="Genomic_DNA"/>
</dbReference>
<reference evidence="3 4" key="1">
    <citation type="submission" date="2018-04" db="EMBL/GenBank/DDBJ databases">
        <authorList>
            <person name="Huttner S."/>
            <person name="Dainat J."/>
        </authorList>
    </citation>
    <scope>NUCLEOTIDE SEQUENCE [LARGE SCALE GENOMIC DNA]</scope>
</reference>
<dbReference type="AlphaFoldDB" id="A0A3S4AL24"/>
<evidence type="ECO:0000313" key="3">
    <source>
        <dbReference type="EMBL" id="SPQ20347.1"/>
    </source>
</evidence>
<gene>
    <name evidence="3" type="ORF">TT172_LOCUS2766</name>
</gene>
<name>A0A3S4AL24_9PEZI</name>